<organism evidence="3">
    <name type="scientific">Pithovirus LCPAC202</name>
    <dbReference type="NCBI Taxonomy" id="2506592"/>
    <lineage>
        <taxon>Viruses</taxon>
        <taxon>Pithoviruses</taxon>
    </lineage>
</organism>
<proteinExistence type="predicted"/>
<name>A0A481Z5N0_9VIRU</name>
<dbReference type="InterPro" id="IPR002123">
    <property type="entry name" value="Plipid/glycerol_acylTrfase"/>
</dbReference>
<dbReference type="EMBL" id="MK500514">
    <property type="protein sequence ID" value="QBK91203.1"/>
    <property type="molecule type" value="Genomic_DNA"/>
</dbReference>
<feature type="transmembrane region" description="Helical" evidence="1">
    <location>
        <begin position="209"/>
        <end position="229"/>
    </location>
</feature>
<evidence type="ECO:0000259" key="2">
    <source>
        <dbReference type="SMART" id="SM00563"/>
    </source>
</evidence>
<keyword evidence="1" id="KW-0812">Transmembrane</keyword>
<keyword evidence="1" id="KW-1133">Transmembrane helix</keyword>
<dbReference type="SMART" id="SM00563">
    <property type="entry name" value="PlsC"/>
    <property type="match status" value="1"/>
</dbReference>
<dbReference type="SUPFAM" id="SSF69593">
    <property type="entry name" value="Glycerol-3-phosphate (1)-acyltransferase"/>
    <property type="match status" value="1"/>
</dbReference>
<evidence type="ECO:0000313" key="3">
    <source>
        <dbReference type="EMBL" id="QBK91203.1"/>
    </source>
</evidence>
<dbReference type="Pfam" id="PF01553">
    <property type="entry name" value="Acyltransferase"/>
    <property type="match status" value="1"/>
</dbReference>
<accession>A0A481Z5N0</accession>
<sequence length="236" mass="27398">MGNLGARFLLESIGWSFPPEDDLERFTKPEAKRMIIVISHTSYWDFFLLLLTKLSDDRMKENLYIVMKPQPFDLFGWFLRPLGCIPATRKEDRGEGFVDKTIKRFDNQDMRLIISPEGEMGASKWKSGYYHLLKGMKTSIMVAGADYERKTMYLGPIHSWKEIQKWSKDKLEKTLQTEMGNVVPLYPNQSHTPILRSYCPEKISAVHPFLLILTIIVVVLIIIIIVLLFRSPKSKK</sequence>
<keyword evidence="1" id="KW-0472">Membrane</keyword>
<dbReference type="GO" id="GO:0016746">
    <property type="term" value="F:acyltransferase activity"/>
    <property type="evidence" value="ECO:0007669"/>
    <property type="project" value="UniProtKB-KW"/>
</dbReference>
<keyword evidence="3" id="KW-0808">Transferase</keyword>
<keyword evidence="3" id="KW-0012">Acyltransferase</keyword>
<evidence type="ECO:0000256" key="1">
    <source>
        <dbReference type="SAM" id="Phobius"/>
    </source>
</evidence>
<gene>
    <name evidence="3" type="ORF">LCPAC202_01770</name>
</gene>
<protein>
    <submittedName>
        <fullName evidence="3">Acyltransferase</fullName>
    </submittedName>
</protein>
<reference evidence="3" key="1">
    <citation type="journal article" date="2019" name="MBio">
        <title>Virus Genomes from Deep Sea Sediments Expand the Ocean Megavirome and Support Independent Origins of Viral Gigantism.</title>
        <authorList>
            <person name="Backstrom D."/>
            <person name="Yutin N."/>
            <person name="Jorgensen S.L."/>
            <person name="Dharamshi J."/>
            <person name="Homa F."/>
            <person name="Zaremba-Niedwiedzka K."/>
            <person name="Spang A."/>
            <person name="Wolf Y.I."/>
            <person name="Koonin E.V."/>
            <person name="Ettema T.J."/>
        </authorList>
    </citation>
    <scope>NUCLEOTIDE SEQUENCE</scope>
</reference>
<feature type="domain" description="Phospholipid/glycerol acyltransferase" evidence="2">
    <location>
        <begin position="34"/>
        <end position="148"/>
    </location>
</feature>